<sequence length="168" mass="18577">MSLRTLTLILSAVILAAFLHTVTAAPTSSDINTILNAHNKVRAKHHAPALKWSTKLATYAQNWSNRCQFQHSSGPYGENLALGYPDWNSVVNGWYSEVKNYNYNNPGFASNTGHFTQIVWKATTEIGCGVKVCNNLGRGAKLYTCSYYVPGNMVGDNGKYFTQNVLRP</sequence>
<protein>
    <submittedName>
        <fullName evidence="3">PR-1-like protein</fullName>
    </submittedName>
</protein>
<evidence type="ECO:0000259" key="2">
    <source>
        <dbReference type="SMART" id="SM00198"/>
    </source>
</evidence>
<dbReference type="PRINTS" id="PR00837">
    <property type="entry name" value="V5TPXLIKE"/>
</dbReference>
<dbReference type="SMART" id="SM00198">
    <property type="entry name" value="SCP"/>
    <property type="match status" value="1"/>
</dbReference>
<dbReference type="Gene3D" id="3.40.33.10">
    <property type="entry name" value="CAP"/>
    <property type="match status" value="1"/>
</dbReference>
<gene>
    <name evidence="3" type="ORF">BCV72DRAFT_221821</name>
</gene>
<dbReference type="InterPro" id="IPR014044">
    <property type="entry name" value="CAP_dom"/>
</dbReference>
<evidence type="ECO:0000313" key="3">
    <source>
        <dbReference type="EMBL" id="ORE10278.1"/>
    </source>
</evidence>
<keyword evidence="1" id="KW-0732">Signal</keyword>
<feature type="chain" id="PRO_5010854124" evidence="1">
    <location>
        <begin position="25"/>
        <end position="168"/>
    </location>
</feature>
<proteinExistence type="predicted"/>
<accession>A0A1X0REH1</accession>
<organism evidence="3">
    <name type="scientific">Rhizopus microsporus var. microsporus</name>
    <dbReference type="NCBI Taxonomy" id="86635"/>
    <lineage>
        <taxon>Eukaryota</taxon>
        <taxon>Fungi</taxon>
        <taxon>Fungi incertae sedis</taxon>
        <taxon>Mucoromycota</taxon>
        <taxon>Mucoromycotina</taxon>
        <taxon>Mucoromycetes</taxon>
        <taxon>Mucorales</taxon>
        <taxon>Mucorineae</taxon>
        <taxon>Rhizopodaceae</taxon>
        <taxon>Rhizopus</taxon>
    </lineage>
</organism>
<dbReference type="Proteomes" id="UP000242414">
    <property type="component" value="Unassembled WGS sequence"/>
</dbReference>
<dbReference type="InterPro" id="IPR018244">
    <property type="entry name" value="Allrgn_V5/Tpx1_CS"/>
</dbReference>
<evidence type="ECO:0000256" key="1">
    <source>
        <dbReference type="SAM" id="SignalP"/>
    </source>
</evidence>
<dbReference type="PROSITE" id="PS01009">
    <property type="entry name" value="CRISP_1"/>
    <property type="match status" value="1"/>
</dbReference>
<dbReference type="OrthoDB" id="337038at2759"/>
<dbReference type="EMBL" id="KV921867">
    <property type="protein sequence ID" value="ORE10278.1"/>
    <property type="molecule type" value="Genomic_DNA"/>
</dbReference>
<feature type="signal peptide" evidence="1">
    <location>
        <begin position="1"/>
        <end position="24"/>
    </location>
</feature>
<dbReference type="GO" id="GO:0005576">
    <property type="term" value="C:extracellular region"/>
    <property type="evidence" value="ECO:0007669"/>
    <property type="project" value="InterPro"/>
</dbReference>
<dbReference type="VEuPathDB" id="FungiDB:BCV72DRAFT_221821"/>
<dbReference type="AlphaFoldDB" id="A0A1X0REH1"/>
<dbReference type="PANTHER" id="PTHR10334">
    <property type="entry name" value="CYSTEINE-RICH SECRETORY PROTEIN-RELATED"/>
    <property type="match status" value="1"/>
</dbReference>
<dbReference type="InterPro" id="IPR035940">
    <property type="entry name" value="CAP_sf"/>
</dbReference>
<dbReference type="InterPro" id="IPR001283">
    <property type="entry name" value="CRISP-related"/>
</dbReference>
<name>A0A1X0REH1_RHIZD</name>
<dbReference type="Pfam" id="PF00188">
    <property type="entry name" value="CAP"/>
    <property type="match status" value="1"/>
</dbReference>
<feature type="domain" description="SCP" evidence="2">
    <location>
        <begin position="29"/>
        <end position="155"/>
    </location>
</feature>
<dbReference type="SUPFAM" id="SSF55797">
    <property type="entry name" value="PR-1-like"/>
    <property type="match status" value="1"/>
</dbReference>
<reference evidence="3" key="1">
    <citation type="journal article" date="2016" name="Proc. Natl. Acad. Sci. U.S.A.">
        <title>Lipid metabolic changes in an early divergent fungus govern the establishment of a mutualistic symbiosis with endobacteria.</title>
        <authorList>
            <person name="Lastovetsky O.A."/>
            <person name="Gaspar M.L."/>
            <person name="Mondo S.J."/>
            <person name="LaButti K.M."/>
            <person name="Sandor L."/>
            <person name="Grigoriev I.V."/>
            <person name="Henry S.A."/>
            <person name="Pawlowska T.E."/>
        </authorList>
    </citation>
    <scope>NUCLEOTIDE SEQUENCE [LARGE SCALE GENOMIC DNA]</scope>
    <source>
        <strain evidence="3">ATCC 52814</strain>
    </source>
</reference>